<dbReference type="Proteomes" id="UP000441586">
    <property type="component" value="Unassembled WGS sequence"/>
</dbReference>
<evidence type="ECO:0000256" key="2">
    <source>
        <dbReference type="SAM" id="SignalP"/>
    </source>
</evidence>
<name>A0A6A4RGZ3_9RHOB</name>
<sequence length="350" mass="39068">MRISLLSFALILASAFSAVLAMPTTSRAFEVEENRYFGPKDSDALKILSTTDTDLLAPLIGSFLALNPGVAIDYTSVSSAELMKAVMHEGAEFDLALSSAMDLQVKLANDGYTLAHYSDLIDLVPTWGTWRNHVFAFSQEPASIVISPAAFAGLELPRSRQELISLLRKHPDRFRGRIGTYDVRTSGLGYLFATQDARTSESYWRLMEIMGGLKIRLFCCSGDMIENVARGDIAVAYNVLGSYARARKDLASRITIVEPEDYTNMMLRTAVVLRTAKHPKLAGAFIDHLLRAAWDTPDVPEYPFHRYPISDEAQNAPFRPIQMGPGLLVFLDRLKRKRFLAEWHSTVQQN</sequence>
<dbReference type="Gene3D" id="3.40.190.10">
    <property type="entry name" value="Periplasmic binding protein-like II"/>
    <property type="match status" value="2"/>
</dbReference>
<evidence type="ECO:0000313" key="3">
    <source>
        <dbReference type="EMBL" id="KAE9630139.1"/>
    </source>
</evidence>
<reference evidence="3 4" key="1">
    <citation type="submission" date="2019-12" db="EMBL/GenBank/DDBJ databases">
        <authorList>
            <person name="Zhang Y.-J."/>
        </authorList>
    </citation>
    <scope>NUCLEOTIDE SEQUENCE [LARGE SCALE GENOMIC DNA]</scope>
    <source>
        <strain evidence="3 4">H18S-6</strain>
    </source>
</reference>
<dbReference type="SUPFAM" id="SSF53850">
    <property type="entry name" value="Periplasmic binding protein-like II"/>
    <property type="match status" value="1"/>
</dbReference>
<dbReference type="AlphaFoldDB" id="A0A6A4RGZ3"/>
<protein>
    <submittedName>
        <fullName evidence="3">ABC transporter substrate-binding protein</fullName>
    </submittedName>
</protein>
<gene>
    <name evidence="3" type="ORF">GP644_10700</name>
</gene>
<evidence type="ECO:0000256" key="1">
    <source>
        <dbReference type="ARBA" id="ARBA00022729"/>
    </source>
</evidence>
<feature type="chain" id="PRO_5025575764" evidence="2">
    <location>
        <begin position="22"/>
        <end position="350"/>
    </location>
</feature>
<evidence type="ECO:0000313" key="4">
    <source>
        <dbReference type="Proteomes" id="UP000441586"/>
    </source>
</evidence>
<dbReference type="Pfam" id="PF13531">
    <property type="entry name" value="SBP_bac_11"/>
    <property type="match status" value="1"/>
</dbReference>
<dbReference type="EMBL" id="WSFO01000005">
    <property type="protein sequence ID" value="KAE9630139.1"/>
    <property type="molecule type" value="Genomic_DNA"/>
</dbReference>
<dbReference type="GO" id="GO:0030288">
    <property type="term" value="C:outer membrane-bounded periplasmic space"/>
    <property type="evidence" value="ECO:0007669"/>
    <property type="project" value="TreeGrafter"/>
</dbReference>
<keyword evidence="1 2" id="KW-0732">Signal</keyword>
<organism evidence="3 4">
    <name type="scientific">Parasedimentitalea maritima</name>
    <dbReference type="NCBI Taxonomy" id="2578117"/>
    <lineage>
        <taxon>Bacteria</taxon>
        <taxon>Pseudomonadati</taxon>
        <taxon>Pseudomonadota</taxon>
        <taxon>Alphaproteobacteria</taxon>
        <taxon>Rhodobacterales</taxon>
        <taxon>Paracoccaceae</taxon>
        <taxon>Parasedimentitalea</taxon>
    </lineage>
</organism>
<dbReference type="PANTHER" id="PTHR30006:SF25">
    <property type="entry name" value="PHOSPHOGLYCERATE TRANSPORT REGULATORY PROTEIN PGTC"/>
    <property type="match status" value="1"/>
</dbReference>
<dbReference type="PANTHER" id="PTHR30006">
    <property type="entry name" value="THIAMINE-BINDING PERIPLASMIC PROTEIN-RELATED"/>
    <property type="match status" value="1"/>
</dbReference>
<proteinExistence type="predicted"/>
<accession>A0A6A4RGZ3</accession>
<feature type="signal peptide" evidence="2">
    <location>
        <begin position="1"/>
        <end position="21"/>
    </location>
</feature>
<comment type="caution">
    <text evidence="3">The sequence shown here is derived from an EMBL/GenBank/DDBJ whole genome shotgun (WGS) entry which is preliminary data.</text>
</comment>